<keyword evidence="6 11" id="KW-0411">Iron-sulfur</keyword>
<evidence type="ECO:0000256" key="11">
    <source>
        <dbReference type="HAMAP-Rule" id="MF_01479"/>
    </source>
</evidence>
<reference evidence="14 15" key="1">
    <citation type="journal article" date="2016" name="Genome Announc.">
        <title>Draft Genome Sequence of Planomonospora sphaerica JCM9374, a Rare Actinomycete.</title>
        <authorList>
            <person name="Dohra H."/>
            <person name="Suzuki T."/>
            <person name="Inoue Y."/>
            <person name="Kodani S."/>
        </authorList>
    </citation>
    <scope>NUCLEOTIDE SEQUENCE [LARGE SCALE GENOMIC DNA]</scope>
    <source>
        <strain evidence="14 15">JCM 9374</strain>
    </source>
</reference>
<dbReference type="Pfam" id="PF02467">
    <property type="entry name" value="Whib"/>
    <property type="match status" value="1"/>
</dbReference>
<dbReference type="HAMAP" id="MF_01479">
    <property type="entry name" value="WhiB"/>
    <property type="match status" value="1"/>
</dbReference>
<sequence length="104" mass="11851">MSQVRRQTARPRPSWGWQDDAACRGEDLVLFFGPDGERQPERDIRERKAKAICAQCPVRAECLDYALSRPEKYGTWGGLNEDERASERRRRMRRAASAGISAVA</sequence>
<feature type="binding site" evidence="11">
    <location>
        <position position="62"/>
    </location>
    <ligand>
        <name>[4Fe-4S] cluster</name>
        <dbReference type="ChEBI" id="CHEBI:49883"/>
    </ligand>
</feature>
<dbReference type="InterPro" id="IPR003482">
    <property type="entry name" value="Whib"/>
</dbReference>
<dbReference type="GO" id="GO:0035731">
    <property type="term" value="F:dinitrosyl-iron complex binding"/>
    <property type="evidence" value="ECO:0007669"/>
    <property type="project" value="UniProtKB-UniRule"/>
</dbReference>
<keyword evidence="5 11" id="KW-0408">Iron</keyword>
<feature type="binding site" evidence="11">
    <location>
        <position position="23"/>
    </location>
    <ligand>
        <name>[4Fe-4S] cluster</name>
        <dbReference type="ChEBI" id="CHEBI:49883"/>
    </ligand>
</feature>
<dbReference type="GO" id="GO:0045892">
    <property type="term" value="P:negative regulation of DNA-templated transcription"/>
    <property type="evidence" value="ECO:0007669"/>
    <property type="project" value="TreeGrafter"/>
</dbReference>
<comment type="PTM">
    <text evidence="11">Upon Fe-S cluster removal intramolecular disulfide bonds are formed.</text>
</comment>
<feature type="binding site" evidence="11">
    <location>
        <position position="56"/>
    </location>
    <ligand>
        <name>[4Fe-4S] cluster</name>
        <dbReference type="ChEBI" id="CHEBI:49883"/>
    </ligand>
</feature>
<dbReference type="GO" id="GO:0051539">
    <property type="term" value="F:4 iron, 4 sulfur cluster binding"/>
    <property type="evidence" value="ECO:0007669"/>
    <property type="project" value="UniProtKB-UniRule"/>
</dbReference>
<comment type="caution">
    <text evidence="14">The sequence shown here is derived from an EMBL/GenBank/DDBJ whole genome shotgun (WGS) entry which is preliminary data.</text>
</comment>
<reference evidence="15" key="2">
    <citation type="submission" date="2016-04" db="EMBL/GenBank/DDBJ databases">
        <title>Planomonospora sphaerica JCM9374 whole genome shotgun sequence.</title>
        <authorList>
            <person name="Suzuki T."/>
            <person name="Dohra H."/>
            <person name="Kodani S."/>
        </authorList>
    </citation>
    <scope>NUCLEOTIDE SEQUENCE [LARGE SCALE GENOMIC DNA]</scope>
    <source>
        <strain evidence="15">JCM 9374</strain>
    </source>
</reference>
<gene>
    <name evidence="11" type="primary">whiB</name>
    <name evidence="14" type="ORF">PS9374_01709</name>
</gene>
<dbReference type="GO" id="GO:0046872">
    <property type="term" value="F:metal ion binding"/>
    <property type="evidence" value="ECO:0007669"/>
    <property type="project" value="UniProtKB-KW"/>
</dbReference>
<evidence type="ECO:0000256" key="5">
    <source>
        <dbReference type="ARBA" id="ARBA00023004"/>
    </source>
</evidence>
<evidence type="ECO:0000256" key="2">
    <source>
        <dbReference type="ARBA" id="ARBA00006597"/>
    </source>
</evidence>
<evidence type="ECO:0000256" key="8">
    <source>
        <dbReference type="ARBA" id="ARBA00023125"/>
    </source>
</evidence>
<evidence type="ECO:0000256" key="6">
    <source>
        <dbReference type="ARBA" id="ARBA00023014"/>
    </source>
</evidence>
<dbReference type="OrthoDB" id="4954884at2"/>
<keyword evidence="8 11" id="KW-0238">DNA-binding</keyword>
<evidence type="ECO:0000256" key="7">
    <source>
        <dbReference type="ARBA" id="ARBA00023015"/>
    </source>
</evidence>
<dbReference type="InterPro" id="IPR034768">
    <property type="entry name" value="4FE4S_WBL"/>
</dbReference>
<keyword evidence="3 11" id="KW-0004">4Fe-4S</keyword>
<comment type="cofactor">
    <cofactor evidence="11">
        <name>[4Fe-4S] cluster</name>
        <dbReference type="ChEBI" id="CHEBI:49883"/>
    </cofactor>
    <text evidence="11">Binds 1 [4Fe-4S] cluster per subunit. Following nitrosylation of the [4Fe-4S] cluster binds 1 [4Fe-8(NO)] cluster per subunit.</text>
</comment>
<keyword evidence="4 11" id="KW-0479">Metal-binding</keyword>
<dbReference type="Proteomes" id="UP000077701">
    <property type="component" value="Unassembled WGS sequence"/>
</dbReference>
<keyword evidence="11" id="KW-0963">Cytoplasm</keyword>
<name>A0A161LIL6_9ACTN</name>
<dbReference type="PROSITE" id="PS51674">
    <property type="entry name" value="4FE4S_WBL"/>
    <property type="match status" value="1"/>
</dbReference>
<evidence type="ECO:0000259" key="13">
    <source>
        <dbReference type="PROSITE" id="PS51674"/>
    </source>
</evidence>
<dbReference type="AlphaFoldDB" id="A0A161LIL6"/>
<evidence type="ECO:0000256" key="3">
    <source>
        <dbReference type="ARBA" id="ARBA00022485"/>
    </source>
</evidence>
<keyword evidence="10 11" id="KW-0804">Transcription</keyword>
<protein>
    <recommendedName>
        <fullName evidence="11">Transcriptional regulator WhiB</fullName>
    </recommendedName>
</protein>
<evidence type="ECO:0000256" key="4">
    <source>
        <dbReference type="ARBA" id="ARBA00022723"/>
    </source>
</evidence>
<evidence type="ECO:0000256" key="12">
    <source>
        <dbReference type="SAM" id="MobiDB-lite"/>
    </source>
</evidence>
<proteinExistence type="inferred from homology"/>
<keyword evidence="15" id="KW-1185">Reference proteome</keyword>
<dbReference type="EMBL" id="BDCX01000003">
    <property type="protein sequence ID" value="GAT66065.1"/>
    <property type="molecule type" value="Genomic_DNA"/>
</dbReference>
<dbReference type="GO" id="GO:0005737">
    <property type="term" value="C:cytoplasm"/>
    <property type="evidence" value="ECO:0007669"/>
    <property type="project" value="UniProtKB-SubCell"/>
</dbReference>
<comment type="similarity">
    <text evidence="2 11">Belongs to the WhiB family.</text>
</comment>
<dbReference type="GO" id="GO:0047134">
    <property type="term" value="F:protein-disulfide reductase [NAD(P)H] activity"/>
    <property type="evidence" value="ECO:0007669"/>
    <property type="project" value="TreeGrafter"/>
</dbReference>
<accession>A0A161LIL6</accession>
<comment type="function">
    <text evidence="11">Acts as a transcriptional regulator. Probably redox-responsive. The apo- but not holo-form probably binds DNA.</text>
</comment>
<dbReference type="GO" id="GO:0045454">
    <property type="term" value="P:cell redox homeostasis"/>
    <property type="evidence" value="ECO:0007669"/>
    <property type="project" value="TreeGrafter"/>
</dbReference>
<dbReference type="GO" id="GO:0003677">
    <property type="term" value="F:DNA binding"/>
    <property type="evidence" value="ECO:0007669"/>
    <property type="project" value="UniProtKB-UniRule"/>
</dbReference>
<evidence type="ECO:0000256" key="9">
    <source>
        <dbReference type="ARBA" id="ARBA00023157"/>
    </source>
</evidence>
<feature type="domain" description="4Fe-4S Wbl-type" evidence="13">
    <location>
        <begin position="22"/>
        <end position="86"/>
    </location>
</feature>
<evidence type="ECO:0000256" key="10">
    <source>
        <dbReference type="ARBA" id="ARBA00023163"/>
    </source>
</evidence>
<keyword evidence="7 11" id="KW-0805">Transcription regulation</keyword>
<dbReference type="STRING" id="161355.PS9374_01709"/>
<feature type="region of interest" description="Disordered" evidence="12">
    <location>
        <begin position="76"/>
        <end position="104"/>
    </location>
</feature>
<feature type="binding site" evidence="11">
    <location>
        <position position="53"/>
    </location>
    <ligand>
        <name>[4Fe-4S] cluster</name>
        <dbReference type="ChEBI" id="CHEBI:49883"/>
    </ligand>
</feature>
<dbReference type="RefSeq" id="WP_012893126.1">
    <property type="nucleotide sequence ID" value="NZ_BDCX01000003.1"/>
</dbReference>
<comment type="subcellular location">
    <subcellularLocation>
        <location evidence="1 11">Cytoplasm</location>
    </subcellularLocation>
</comment>
<evidence type="ECO:0000256" key="1">
    <source>
        <dbReference type="ARBA" id="ARBA00004496"/>
    </source>
</evidence>
<dbReference type="GeneID" id="96303563"/>
<dbReference type="PANTHER" id="PTHR38839">
    <property type="entry name" value="TRANSCRIPTIONAL REGULATOR WHID-RELATED"/>
    <property type="match status" value="1"/>
</dbReference>
<organism evidence="14 15">
    <name type="scientific">Planomonospora sphaerica</name>
    <dbReference type="NCBI Taxonomy" id="161355"/>
    <lineage>
        <taxon>Bacteria</taxon>
        <taxon>Bacillati</taxon>
        <taxon>Actinomycetota</taxon>
        <taxon>Actinomycetes</taxon>
        <taxon>Streptosporangiales</taxon>
        <taxon>Streptosporangiaceae</taxon>
        <taxon>Planomonospora</taxon>
    </lineage>
</organism>
<evidence type="ECO:0000313" key="14">
    <source>
        <dbReference type="EMBL" id="GAT66065.1"/>
    </source>
</evidence>
<keyword evidence="9 11" id="KW-1015">Disulfide bond</keyword>
<comment type="PTM">
    <text evidence="11">The Fe-S cluster can be nitrosylated by nitric oxide (NO).</text>
</comment>
<evidence type="ECO:0000313" key="15">
    <source>
        <dbReference type="Proteomes" id="UP000077701"/>
    </source>
</evidence>